<accession>A0A5K3FXX1</accession>
<evidence type="ECO:0000256" key="1">
    <source>
        <dbReference type="SAM" id="MobiDB-lite"/>
    </source>
</evidence>
<dbReference type="GO" id="GO:0005737">
    <property type="term" value="C:cytoplasm"/>
    <property type="evidence" value="ECO:0007669"/>
    <property type="project" value="TreeGrafter"/>
</dbReference>
<dbReference type="Pfam" id="PF24139">
    <property type="entry name" value="TPR_TNPO3_IPO13_4th"/>
    <property type="match status" value="1"/>
</dbReference>
<dbReference type="Gene3D" id="1.25.10.10">
    <property type="entry name" value="Leucine-rich Repeat Variant"/>
    <property type="match status" value="3"/>
</dbReference>
<feature type="region of interest" description="Disordered" evidence="1">
    <location>
        <begin position="940"/>
        <end position="961"/>
    </location>
</feature>
<feature type="domain" description="Exportin-1/Importin-beta-like" evidence="2">
    <location>
        <begin position="106"/>
        <end position="240"/>
    </location>
</feature>
<name>A0A5K3FXX1_MESCO</name>
<evidence type="ECO:0000313" key="3">
    <source>
        <dbReference type="WBParaSite" id="MCU_011049-RA"/>
    </source>
</evidence>
<dbReference type="InterPro" id="IPR016024">
    <property type="entry name" value="ARM-type_fold"/>
</dbReference>
<protein>
    <submittedName>
        <fullName evidence="3">Xpo1 domain-containing protein</fullName>
    </submittedName>
</protein>
<evidence type="ECO:0000259" key="2">
    <source>
        <dbReference type="Pfam" id="PF08389"/>
    </source>
</evidence>
<organism evidence="3">
    <name type="scientific">Mesocestoides corti</name>
    <name type="common">Flatworm</name>
    <dbReference type="NCBI Taxonomy" id="53468"/>
    <lineage>
        <taxon>Eukaryota</taxon>
        <taxon>Metazoa</taxon>
        <taxon>Spiralia</taxon>
        <taxon>Lophotrochozoa</taxon>
        <taxon>Platyhelminthes</taxon>
        <taxon>Cestoda</taxon>
        <taxon>Eucestoda</taxon>
        <taxon>Cyclophyllidea</taxon>
        <taxon>Mesocestoididae</taxon>
        <taxon>Mesocestoides</taxon>
    </lineage>
</organism>
<dbReference type="AlphaFoldDB" id="A0A5K3FXX1"/>
<dbReference type="InterPro" id="IPR013598">
    <property type="entry name" value="Exportin-1/Importin-b-like"/>
</dbReference>
<dbReference type="PANTHER" id="PTHR12363:SF42">
    <property type="entry name" value="TRANSPORTIN-3"/>
    <property type="match status" value="1"/>
</dbReference>
<dbReference type="SUPFAM" id="SSF48371">
    <property type="entry name" value="ARM repeat"/>
    <property type="match status" value="1"/>
</dbReference>
<sequence length="1120" mass="122386">MSITDPPTLDTVLQAIDALYVNPENSVKESASKWLCSFQRSVYAWEISDQLLYLKRDLSSSYFGAQTIRIKIQMYFTELPASAHMALKDSLLNHVLKLADDTNSSIANQLCLAVADLFCQMVQWTDAISDIVKTLSSSDVTASYLVDVLRFISEELNSKSLRLGLNRRHALMAHLESQKGLVLDFLSYKIKNANAQNLARIFNCLASWWDNTGIMTESDVRVSPLLEAAFYVLQQPETYPEATYNAAMEWILALLYSCTTISGYRNELLKLLQTNIYRLLDVLRQCSLQASKAADNSMAECSVYVDRVSSIAQIFDSLARTVRTALVYSPTPPGSGEFGDLHTLDCLLAVLEAPPPAGCRATALHTFYALQSLADDAARHHTNLTPSPGRQNPSASPAGDMASNANSRPATSLLIPYFTRVVVALTRYCPSNAEDLEAAEDLQAFRDDAHGLMQDIVDLVGADTIFVELYEHIRQLQEMNSLGTAVNVFREAEACLFMLTTVAKRLSPHDPEGRIASLISTLVLPGLAAVPPPPLQEVGCLLYAELSHWVACHPDIRRQIVEQLIQIVERAAGVPAAQLQPGQKRAVGAAIAALGSLCKVYRPLSVPVVNASSNGTGTGTTSLLDEHWKDLIFRVVYSLPRLSWVPVNDAIDFFEGVCRGLMASIVYAPSTNIPTDPRPARAALPERLAQLASVNVECISKLIEQNQPIEGVDTLSDPCVWLDYLSTIFRSLQNLVSRLDDAYRRSRLNSVSTDQVEQQRQAEVNSLGESAEACLQGCLSVVTNIVWPVIGRALEHYGSKVRPMERCCRVIRFMARSLSVNLREILPDIANKLVQAFQQGHHSCFLYLAGVLVDVFGDLPDCRPGLVGLFEALAPPTLAALSCNLAEQPHTIEDFFRLCVRLVQHCAPAFLSSPNVDLYALLDTALRSLDLLTLAAAGSGAGDRDTNQSNGNNGAGSSKAGSSASTAAARFLLEALIFTTEASEDSPAAIVSVNDASALPPATSEGSVGARRLLFWLLKPTELCGGQRLTTSCVHSCCLGLLEDRFPDMAELLHRLKIVMPREIFARWLDCALASLPVRRADGLVQATDEQIADFKNSVMNASRTNGIIHALDAFVVLFR</sequence>
<dbReference type="InterPro" id="IPR058537">
    <property type="entry name" value="TPR_TNPO3_IPO13_4th"/>
</dbReference>
<dbReference type="PANTHER" id="PTHR12363">
    <property type="entry name" value="TRANSPORTIN 3 AND IMPORTIN 13"/>
    <property type="match status" value="1"/>
</dbReference>
<feature type="region of interest" description="Disordered" evidence="1">
    <location>
        <begin position="380"/>
        <end position="405"/>
    </location>
</feature>
<feature type="compositionally biased region" description="Low complexity" evidence="1">
    <location>
        <begin position="947"/>
        <end position="961"/>
    </location>
</feature>
<dbReference type="Pfam" id="PF08389">
    <property type="entry name" value="Xpo1"/>
    <property type="match status" value="1"/>
</dbReference>
<dbReference type="InterPro" id="IPR051345">
    <property type="entry name" value="Importin_beta-like_NTR"/>
</dbReference>
<feature type="compositionally biased region" description="Polar residues" evidence="1">
    <location>
        <begin position="383"/>
        <end position="395"/>
    </location>
</feature>
<dbReference type="WBParaSite" id="MCU_011049-RA">
    <property type="protein sequence ID" value="MCU_011049-RA"/>
    <property type="gene ID" value="MCU_011049"/>
</dbReference>
<dbReference type="GO" id="GO:0006606">
    <property type="term" value="P:protein import into nucleus"/>
    <property type="evidence" value="ECO:0007669"/>
    <property type="project" value="TreeGrafter"/>
</dbReference>
<dbReference type="InterPro" id="IPR011989">
    <property type="entry name" value="ARM-like"/>
</dbReference>
<proteinExistence type="predicted"/>
<reference evidence="3" key="1">
    <citation type="submission" date="2019-11" db="UniProtKB">
        <authorList>
            <consortium name="WormBaseParasite"/>
        </authorList>
    </citation>
    <scope>IDENTIFICATION</scope>
</reference>